<keyword evidence="3" id="KW-1185">Reference proteome</keyword>
<organism evidence="2 3">
    <name type="scientific">Coptis chinensis</name>
    <dbReference type="NCBI Taxonomy" id="261450"/>
    <lineage>
        <taxon>Eukaryota</taxon>
        <taxon>Viridiplantae</taxon>
        <taxon>Streptophyta</taxon>
        <taxon>Embryophyta</taxon>
        <taxon>Tracheophyta</taxon>
        <taxon>Spermatophyta</taxon>
        <taxon>Magnoliopsida</taxon>
        <taxon>Ranunculales</taxon>
        <taxon>Ranunculaceae</taxon>
        <taxon>Coptidoideae</taxon>
        <taxon>Coptis</taxon>
    </lineage>
</organism>
<comment type="caution">
    <text evidence="2">The sequence shown here is derived from an EMBL/GenBank/DDBJ whole genome shotgun (WGS) entry which is preliminary data.</text>
</comment>
<dbReference type="SMART" id="SM00751">
    <property type="entry name" value="BSD"/>
    <property type="match status" value="1"/>
</dbReference>
<dbReference type="Pfam" id="PF03909">
    <property type="entry name" value="BSD"/>
    <property type="match status" value="1"/>
</dbReference>
<dbReference type="GO" id="GO:0006351">
    <property type="term" value="P:DNA-templated transcription"/>
    <property type="evidence" value="ECO:0007669"/>
    <property type="project" value="InterPro"/>
</dbReference>
<dbReference type="InterPro" id="IPR005607">
    <property type="entry name" value="BSD_dom"/>
</dbReference>
<dbReference type="Gene3D" id="1.10.3970.10">
    <property type="entry name" value="BSD domain"/>
    <property type="match status" value="1"/>
</dbReference>
<reference evidence="2 3" key="1">
    <citation type="submission" date="2020-10" db="EMBL/GenBank/DDBJ databases">
        <title>The Coptis chinensis genome and diversification of protoberbering-type alkaloids.</title>
        <authorList>
            <person name="Wang B."/>
            <person name="Shu S."/>
            <person name="Song C."/>
            <person name="Liu Y."/>
        </authorList>
    </citation>
    <scope>NUCLEOTIDE SEQUENCE [LARGE SCALE GENOMIC DNA]</scope>
    <source>
        <strain evidence="2">HL-2020</strain>
        <tissue evidence="2">Leaf</tissue>
    </source>
</reference>
<feature type="domain" description="BSD" evidence="1">
    <location>
        <begin position="14"/>
        <end position="66"/>
    </location>
</feature>
<dbReference type="PANTHER" id="PTHR12856">
    <property type="entry name" value="TRANSCRIPTION INITIATION FACTOR IIH-RELATED"/>
    <property type="match status" value="1"/>
</dbReference>
<protein>
    <recommendedName>
        <fullName evidence="1">BSD domain-containing protein</fullName>
    </recommendedName>
</protein>
<dbReference type="GO" id="GO:0006289">
    <property type="term" value="P:nucleotide-excision repair"/>
    <property type="evidence" value="ECO:0007669"/>
    <property type="project" value="InterPro"/>
</dbReference>
<dbReference type="PROSITE" id="PS50858">
    <property type="entry name" value="BSD"/>
    <property type="match status" value="1"/>
</dbReference>
<dbReference type="Proteomes" id="UP000631114">
    <property type="component" value="Unassembled WGS sequence"/>
</dbReference>
<gene>
    <name evidence="2" type="ORF">IFM89_030566</name>
</gene>
<dbReference type="InterPro" id="IPR035925">
    <property type="entry name" value="BSD_dom_sf"/>
</dbReference>
<dbReference type="SUPFAM" id="SSF140383">
    <property type="entry name" value="BSD domain-like"/>
    <property type="match status" value="1"/>
</dbReference>
<dbReference type="AlphaFoldDB" id="A0A835LNY2"/>
<name>A0A835LNY2_9MAGN</name>
<sequence>MLEVADDKLPTTGGSNKVTVNLTVEIIHQIFAEKPAVHLAYRKLVPNKMSEIEFWTKYCNAEFLYRKKYVVAAVTAAAADDDEAIGLLFKRDEILALDMEPDEGDDYMHLQDHKIICDERIEAIDLAYDEHTRTLFQNLNQHAAVG</sequence>
<dbReference type="InterPro" id="IPR027079">
    <property type="entry name" value="Tfb1/GTF2H1"/>
</dbReference>
<dbReference type="GO" id="GO:0000439">
    <property type="term" value="C:transcription factor TFIIH core complex"/>
    <property type="evidence" value="ECO:0007669"/>
    <property type="project" value="InterPro"/>
</dbReference>
<proteinExistence type="predicted"/>
<evidence type="ECO:0000313" key="2">
    <source>
        <dbReference type="EMBL" id="KAF9602678.1"/>
    </source>
</evidence>
<evidence type="ECO:0000259" key="1">
    <source>
        <dbReference type="PROSITE" id="PS50858"/>
    </source>
</evidence>
<evidence type="ECO:0000313" key="3">
    <source>
        <dbReference type="Proteomes" id="UP000631114"/>
    </source>
</evidence>
<dbReference type="EMBL" id="JADFTS010000006">
    <property type="protein sequence ID" value="KAF9602678.1"/>
    <property type="molecule type" value="Genomic_DNA"/>
</dbReference>
<dbReference type="OrthoDB" id="360521at2759"/>
<accession>A0A835LNY2</accession>